<dbReference type="InterPro" id="IPR029058">
    <property type="entry name" value="AB_hydrolase_fold"/>
</dbReference>
<organism evidence="3 4">
    <name type="scientific">Dolichospermum circinale CS-537/01</name>
    <dbReference type="NCBI Taxonomy" id="3021739"/>
    <lineage>
        <taxon>Bacteria</taxon>
        <taxon>Bacillati</taxon>
        <taxon>Cyanobacteriota</taxon>
        <taxon>Cyanophyceae</taxon>
        <taxon>Nostocales</taxon>
        <taxon>Aphanizomenonaceae</taxon>
        <taxon>Dolichospermum</taxon>
        <taxon>Dolichospermum circinale</taxon>
    </lineage>
</organism>
<feature type="domain" description="Fungal lipase-type" evidence="1">
    <location>
        <begin position="168"/>
        <end position="243"/>
    </location>
</feature>
<dbReference type="InterPro" id="IPR025193">
    <property type="entry name" value="DUF4114"/>
</dbReference>
<evidence type="ECO:0000313" key="4">
    <source>
        <dbReference type="Proteomes" id="UP001212123"/>
    </source>
</evidence>
<evidence type="ECO:0000259" key="2">
    <source>
        <dbReference type="Pfam" id="PF13448"/>
    </source>
</evidence>
<keyword evidence="4" id="KW-1185">Reference proteome</keyword>
<dbReference type="InterPro" id="IPR002921">
    <property type="entry name" value="Fungal_lipase-type"/>
</dbReference>
<dbReference type="RefSeq" id="WP_271805316.1">
    <property type="nucleotide sequence ID" value="NZ_JAQMTU010000049.1"/>
</dbReference>
<dbReference type="InterPro" id="IPR051218">
    <property type="entry name" value="Sec_MonoDiacylglyc_Lipase"/>
</dbReference>
<accession>A0ABT5A4R9</accession>
<dbReference type="PANTHER" id="PTHR45856">
    <property type="entry name" value="ALPHA/BETA-HYDROLASES SUPERFAMILY PROTEIN"/>
    <property type="match status" value="1"/>
</dbReference>
<dbReference type="EMBL" id="JAQMTU010000049">
    <property type="protein sequence ID" value="MDB9486698.1"/>
    <property type="molecule type" value="Genomic_DNA"/>
</dbReference>
<dbReference type="Pfam" id="PF13448">
    <property type="entry name" value="DUF4114"/>
    <property type="match status" value="1"/>
</dbReference>
<evidence type="ECO:0000313" key="3">
    <source>
        <dbReference type="EMBL" id="MDB9486698.1"/>
    </source>
</evidence>
<name>A0ABT5A4R9_9CYAN</name>
<reference evidence="3 4" key="1">
    <citation type="submission" date="2023-01" db="EMBL/GenBank/DDBJ databases">
        <title>Genomes from the Australian National Cyanobacteria Reference Collection.</title>
        <authorList>
            <person name="Willis A."/>
            <person name="Lee E.M.F."/>
        </authorList>
    </citation>
    <scope>NUCLEOTIDE SEQUENCE [LARGE SCALE GENOMIC DNA]</scope>
    <source>
        <strain evidence="3 4">CS-537/01</strain>
    </source>
</reference>
<protein>
    <submittedName>
        <fullName evidence="3">DUF4114 domain-containing protein</fullName>
    </submittedName>
</protein>
<evidence type="ECO:0000259" key="1">
    <source>
        <dbReference type="Pfam" id="PF01764"/>
    </source>
</evidence>
<dbReference type="Gene3D" id="3.40.50.1820">
    <property type="entry name" value="alpha/beta hydrolase"/>
    <property type="match status" value="1"/>
</dbReference>
<feature type="domain" description="DUF4114" evidence="2">
    <location>
        <begin position="1040"/>
        <end position="1111"/>
    </location>
</feature>
<sequence>MLTSTTTIPAVTNEVRLDHNSVYSEMALLAKEVYGPQAPLTHEREPLTYETGYNPAYSENVGNAALGRGWHKVSNLELEIPASDIGLSLNGLHYSLVNGFYQAYNDNDVIKSTNSPDIPEANALILRGIVGGKTTLAVVFRGTDQLADVTDYEDFVTQHYAKFAPLTNALKEYATKGGFEQVLLDGHSLGAAMAQIFANDLSSNFPEQQIQLFTFGLPGAEKLAPEGVNQINFVNTHDIVPQSGLLSQNPDSTIAAANILSINSFLAGNILQLLFFQALASVASKTKPKFLSGATVLLNTSIGAFPSLSEHDLGGDKGGEINPEFPHINKAFYPGYINEVRKLSDYAADVESPFYYTQLAKAIRDGVAYNGAVPLINIGDGSYYDIQDTNKKDSVFSTYDGDGFILGNQGVSNSIGFKPSKQPATLWNIFNSPTRIIDGGSIGDNISNELNLNQAFEWVLPTVNDLKTDSNGLKYYSLTGTNQSGKVETANLYRINVINDVGLFQRTLDPSTLVTHLNGQATTIQQAASGQSSLVVDGLSEVAYAGTGITSVTSNIDRAKIAFGSDTTNITTSGVSTLIVSDGVSTSKSITIDTGLAPAFIYGGRRPTTFIGHLAGADFTGGVDSSLNTISYSGQTQDLLIDLTQGTATNGLTYDSFSNVSSVIAGQGNNYIVANSAANKFSGYNFTKSAATVAKTAKNDIIVGSDNLDTIDLSTFTSSSVSKIQTDNNLVLGLNSNRSITVQDYYASNNRVNILFSDSVENFNNTPILGPTIKLSKISGDIFNISNSITKSKLQVSLRERNSNLVNELGVFTVDDAQGNINGIAPGAAGYTQGALNRSKVIFSTISNLPNGFNTDNLTRLLEFNSGNNLRFFLIKDAIIDSILNGITPTTNILFSDLSYQKITDLGADGFSLAWKDGSNNNTDFKDLVVNIKSTNDSLPLGTNLQGQQQGEVLDLRGINQDVKADFVVNREAAFNNFVGFYKVADANGGIDVDGNGTIDFRPGDSGYAQAAIKNRIAGIDLKVDNQGTASFTDKILTGSSIFAPFILTNGRTVDEVINGQVDQVYFAYLGANTDKVDHIRLLGNNVFGFEDLAGGGDKDYNDIIVTVNLNVV</sequence>
<comment type="caution">
    <text evidence="3">The sequence shown here is derived from an EMBL/GenBank/DDBJ whole genome shotgun (WGS) entry which is preliminary data.</text>
</comment>
<dbReference type="PANTHER" id="PTHR45856:SF11">
    <property type="entry name" value="FUNGAL LIPASE-LIKE DOMAIN-CONTAINING PROTEIN"/>
    <property type="match status" value="1"/>
</dbReference>
<gene>
    <name evidence="3" type="ORF">PN492_09075</name>
</gene>
<dbReference type="Proteomes" id="UP001212123">
    <property type="component" value="Unassembled WGS sequence"/>
</dbReference>
<dbReference type="SUPFAM" id="SSF53474">
    <property type="entry name" value="alpha/beta-Hydrolases"/>
    <property type="match status" value="1"/>
</dbReference>
<proteinExistence type="predicted"/>
<dbReference type="Pfam" id="PF01764">
    <property type="entry name" value="Lipase_3"/>
    <property type="match status" value="1"/>
</dbReference>